<feature type="region of interest" description="Disordered" evidence="1">
    <location>
        <begin position="193"/>
        <end position="218"/>
    </location>
</feature>
<name>A0A1R4HDF4_9GAMM</name>
<feature type="transmembrane region" description="Helical" evidence="2">
    <location>
        <begin position="251"/>
        <end position="273"/>
    </location>
</feature>
<accession>A0A1R4HDF4</accession>
<dbReference type="EMBL" id="FUKJ01000320">
    <property type="protein sequence ID" value="SJM94262.1"/>
    <property type="molecule type" value="Genomic_DNA"/>
</dbReference>
<protein>
    <submittedName>
        <fullName evidence="3">Uncharacterized protein</fullName>
    </submittedName>
</protein>
<gene>
    <name evidence="3" type="ORF">CRENPOLYSF2_3870005</name>
</gene>
<evidence type="ECO:0000256" key="2">
    <source>
        <dbReference type="SAM" id="Phobius"/>
    </source>
</evidence>
<keyword evidence="4" id="KW-1185">Reference proteome</keyword>
<keyword evidence="2" id="KW-1133">Transmembrane helix</keyword>
<organism evidence="3 4">
    <name type="scientific">Crenothrix polyspora</name>
    <dbReference type="NCBI Taxonomy" id="360316"/>
    <lineage>
        <taxon>Bacteria</taxon>
        <taxon>Pseudomonadati</taxon>
        <taxon>Pseudomonadota</taxon>
        <taxon>Gammaproteobacteria</taxon>
        <taxon>Methylococcales</taxon>
        <taxon>Crenotrichaceae</taxon>
        <taxon>Crenothrix</taxon>
    </lineage>
</organism>
<dbReference type="Proteomes" id="UP000195442">
    <property type="component" value="Unassembled WGS sequence"/>
</dbReference>
<dbReference type="RefSeq" id="WP_087147728.1">
    <property type="nucleotide sequence ID" value="NZ_FUKJ01000320.1"/>
</dbReference>
<keyword evidence="2" id="KW-0472">Membrane</keyword>
<evidence type="ECO:0000256" key="1">
    <source>
        <dbReference type="SAM" id="MobiDB-lite"/>
    </source>
</evidence>
<evidence type="ECO:0000313" key="4">
    <source>
        <dbReference type="Proteomes" id="UP000195442"/>
    </source>
</evidence>
<sequence>MEERPIKDITSSINKALHNFELILKGKLKTMPYFNFEDSFKNLIAEILKYENLNKSNISVLGNYYDAINYTVELNYDKWDVENYENHPNYDIINSMYCELWNICNFEILNFLKTYCKDGFYCFDLDEPISIIDELKEIDAIVENSINPLTNENDKELENTKLDQSIKDVFVLGNLNQTINQYTQQNGFKMSKSSQKIENAKSKKGEMSQSSDVRNSKQSMFQVEAETDLKQEIKSQKEGLSLGKYKAQGTLAVIVLGIIVIVFLAIKSGLPLIQNGVN</sequence>
<evidence type="ECO:0000313" key="3">
    <source>
        <dbReference type="EMBL" id="SJM94262.1"/>
    </source>
</evidence>
<reference evidence="4" key="1">
    <citation type="submission" date="2017-02" db="EMBL/GenBank/DDBJ databases">
        <authorList>
            <person name="Daims H."/>
        </authorList>
    </citation>
    <scope>NUCLEOTIDE SEQUENCE [LARGE SCALE GENOMIC DNA]</scope>
</reference>
<keyword evidence="2" id="KW-0812">Transmembrane</keyword>
<feature type="compositionally biased region" description="Polar residues" evidence="1">
    <location>
        <begin position="207"/>
        <end position="218"/>
    </location>
</feature>
<dbReference type="AlphaFoldDB" id="A0A1R4HDF4"/>
<proteinExistence type="predicted"/>